<evidence type="ECO:0000313" key="3">
    <source>
        <dbReference type="Proteomes" id="UP000441354"/>
    </source>
</evidence>
<protein>
    <submittedName>
        <fullName evidence="2">Glycerophosphodiester phosphodiesterase</fullName>
    </submittedName>
</protein>
<dbReference type="SUPFAM" id="SSF51695">
    <property type="entry name" value="PLC-like phosphodiesterases"/>
    <property type="match status" value="1"/>
</dbReference>
<dbReference type="PANTHER" id="PTHR46211:SF1">
    <property type="entry name" value="GLYCEROPHOSPHODIESTER PHOSPHODIESTERASE, CYTOPLASMIC"/>
    <property type="match status" value="1"/>
</dbReference>
<dbReference type="Proteomes" id="UP000441354">
    <property type="component" value="Unassembled WGS sequence"/>
</dbReference>
<dbReference type="GO" id="GO:0006629">
    <property type="term" value="P:lipid metabolic process"/>
    <property type="evidence" value="ECO:0007669"/>
    <property type="project" value="InterPro"/>
</dbReference>
<sequence length="269" mass="30927">MRRSILKLFKRAISHTTAYFRSAIGIKNQMETPFKTIAHRGASGYCPENTQAAFDLAVEMEADYIELDLQLSKDGEIVVIHDLKLDRTTNGKGRVIDYTYEELRQLDAGSWYSNEFAGEKILTFEEVLNLYRNKIGLLIELKKPSANPGIEEMVASILKKHNWESWGENQIIIQSFEQAAMKKMCSLLPGLPIGVLINYPIKKSEAEDIAKYAEYLNLKWTLVNKKVLSYLAAYNLKTFIWTVRTKKELEQIRQYPVDGIATDYLKLFK</sequence>
<comment type="caution">
    <text evidence="2">The sequence shown here is derived from an EMBL/GenBank/DDBJ whole genome shotgun (WGS) entry which is preliminary data.</text>
</comment>
<evidence type="ECO:0000259" key="1">
    <source>
        <dbReference type="PROSITE" id="PS51704"/>
    </source>
</evidence>
<dbReference type="Pfam" id="PF03009">
    <property type="entry name" value="GDPD"/>
    <property type="match status" value="1"/>
</dbReference>
<dbReference type="AlphaFoldDB" id="A0A7V7RQE1"/>
<evidence type="ECO:0000313" key="2">
    <source>
        <dbReference type="EMBL" id="KAB2335167.1"/>
    </source>
</evidence>
<dbReference type="InterPro" id="IPR017946">
    <property type="entry name" value="PLC-like_Pdiesterase_TIM-brl"/>
</dbReference>
<organism evidence="2 3">
    <name type="scientific">Bacillus mesophilum</name>
    <dbReference type="NCBI Taxonomy" id="1071718"/>
    <lineage>
        <taxon>Bacteria</taxon>
        <taxon>Bacillati</taxon>
        <taxon>Bacillota</taxon>
        <taxon>Bacilli</taxon>
        <taxon>Bacillales</taxon>
        <taxon>Bacillaceae</taxon>
        <taxon>Bacillus</taxon>
    </lineage>
</organism>
<keyword evidence="3" id="KW-1185">Reference proteome</keyword>
<dbReference type="Gene3D" id="3.20.20.190">
    <property type="entry name" value="Phosphatidylinositol (PI) phosphodiesterase"/>
    <property type="match status" value="1"/>
</dbReference>
<dbReference type="EMBL" id="WBOT01000001">
    <property type="protein sequence ID" value="KAB2335167.1"/>
    <property type="molecule type" value="Genomic_DNA"/>
</dbReference>
<reference evidence="2 3" key="1">
    <citation type="journal article" date="2014" name="Arch. Microbiol.">
        <title>Bacillus mesophilum sp. nov., strain IITR-54T, a novel 4-chlorobiphenyl dechlorinating bacterium.</title>
        <authorList>
            <person name="Manickam N."/>
            <person name="Singh N.K."/>
            <person name="Bajaj A."/>
            <person name="Kumar R.M."/>
            <person name="Kaur G."/>
            <person name="Kaur N."/>
            <person name="Bala M."/>
            <person name="Kumar A."/>
            <person name="Mayilraj S."/>
        </authorList>
    </citation>
    <scope>NUCLEOTIDE SEQUENCE [LARGE SCALE GENOMIC DNA]</scope>
    <source>
        <strain evidence="2 3">IITR-54</strain>
    </source>
</reference>
<proteinExistence type="predicted"/>
<dbReference type="InterPro" id="IPR030395">
    <property type="entry name" value="GP_PDE_dom"/>
</dbReference>
<dbReference type="PANTHER" id="PTHR46211">
    <property type="entry name" value="GLYCEROPHOSPHORYL DIESTER PHOSPHODIESTERASE"/>
    <property type="match status" value="1"/>
</dbReference>
<dbReference type="PROSITE" id="PS51704">
    <property type="entry name" value="GP_PDE"/>
    <property type="match status" value="1"/>
</dbReference>
<name>A0A7V7RQE1_9BACI</name>
<gene>
    <name evidence="2" type="ORF">F7732_00945</name>
</gene>
<dbReference type="GO" id="GO:0008081">
    <property type="term" value="F:phosphoric diester hydrolase activity"/>
    <property type="evidence" value="ECO:0007669"/>
    <property type="project" value="InterPro"/>
</dbReference>
<feature type="domain" description="GP-PDE" evidence="1">
    <location>
        <begin position="34"/>
        <end position="269"/>
    </location>
</feature>
<accession>A0A7V7RQE1</accession>